<dbReference type="NCBIfam" id="TIGR02532">
    <property type="entry name" value="IV_pilin_GFxxxE"/>
    <property type="match status" value="1"/>
</dbReference>
<keyword evidence="4" id="KW-0998">Cell outer membrane</keyword>
<evidence type="ECO:0000256" key="4">
    <source>
        <dbReference type="ARBA" id="ARBA00023237"/>
    </source>
</evidence>
<evidence type="ECO:0000256" key="3">
    <source>
        <dbReference type="ARBA" id="ARBA00022764"/>
    </source>
</evidence>
<evidence type="ECO:0000256" key="5">
    <source>
        <dbReference type="SAM" id="Phobius"/>
    </source>
</evidence>
<keyword evidence="3" id="KW-0574">Periplasm</keyword>
<sequence>MRYKSGFTLLEILVALGILGVLSVIFLQIFTNTLSTTTNLNSRNNLINEGQLAVRVISSRLQEACYVYPQGSTITLTSSGWTTQKTVGGSGYNWVVGADPIVAMLLPPEPGSNQYRFFAYFAMTRAFYQSNASASERLEPDTQNTNALVLMEYRANIDSSLSLSTGQTCQVLAANLAGGTDTTDPSVTPTNLPLQPLTGSRRGIVLVDYVQPGTPLFTVPATTGGASAPSVGINLSFLKQVQGRTLVVNGASANGLNITVFPRNINAGAATN</sequence>
<dbReference type="Pfam" id="PF07963">
    <property type="entry name" value="N_methyl"/>
    <property type="match status" value="1"/>
</dbReference>
<protein>
    <submittedName>
        <fullName evidence="6">Verru Chthon cassette protein C</fullName>
    </submittedName>
</protein>
<accession>A0A399F8R8</accession>
<evidence type="ECO:0000256" key="1">
    <source>
        <dbReference type="ARBA" id="ARBA00004203"/>
    </source>
</evidence>
<evidence type="ECO:0000313" key="6">
    <source>
        <dbReference type="EMBL" id="RIH92095.1"/>
    </source>
</evidence>
<dbReference type="InterPro" id="IPR012902">
    <property type="entry name" value="N_methyl_site"/>
</dbReference>
<dbReference type="InterPro" id="IPR045584">
    <property type="entry name" value="Pilin-like"/>
</dbReference>
<keyword evidence="5" id="KW-0812">Transmembrane</keyword>
<evidence type="ECO:0000256" key="2">
    <source>
        <dbReference type="ARBA" id="ARBA00004418"/>
    </source>
</evidence>
<keyword evidence="7" id="KW-1185">Reference proteome</keyword>
<feature type="transmembrane region" description="Helical" evidence="5">
    <location>
        <begin position="7"/>
        <end position="30"/>
    </location>
</feature>
<proteinExistence type="predicted"/>
<dbReference type="Proteomes" id="UP000266178">
    <property type="component" value="Unassembled WGS sequence"/>
</dbReference>
<keyword evidence="5" id="KW-1133">Transmembrane helix</keyword>
<dbReference type="OrthoDB" id="9795612at2"/>
<evidence type="ECO:0000313" key="7">
    <source>
        <dbReference type="Proteomes" id="UP000266178"/>
    </source>
</evidence>
<name>A0A399F8R8_9DEIN</name>
<dbReference type="PROSITE" id="PS00409">
    <property type="entry name" value="PROKAR_NTER_METHYL"/>
    <property type="match status" value="1"/>
</dbReference>
<dbReference type="SUPFAM" id="SSF54523">
    <property type="entry name" value="Pili subunits"/>
    <property type="match status" value="1"/>
</dbReference>
<organism evidence="6 7">
    <name type="scientific">Meiothermus granaticius NBRC 107808</name>
    <dbReference type="NCBI Taxonomy" id="1227551"/>
    <lineage>
        <taxon>Bacteria</taxon>
        <taxon>Thermotogati</taxon>
        <taxon>Deinococcota</taxon>
        <taxon>Deinococci</taxon>
        <taxon>Thermales</taxon>
        <taxon>Thermaceae</taxon>
        <taxon>Meiothermus</taxon>
    </lineage>
</organism>
<dbReference type="RefSeq" id="WP_119357451.1">
    <property type="nucleotide sequence ID" value="NZ_BJXM01000004.1"/>
</dbReference>
<dbReference type="GO" id="GO:0009279">
    <property type="term" value="C:cell outer membrane"/>
    <property type="evidence" value="ECO:0007669"/>
    <property type="project" value="UniProtKB-SubCell"/>
</dbReference>
<comment type="subcellular location">
    <subcellularLocation>
        <location evidence="1">Cell outer membrane</location>
        <topology evidence="1">Single-pass membrane protein</topology>
    </subcellularLocation>
    <subcellularLocation>
        <location evidence="2">Periplasm</location>
    </subcellularLocation>
</comment>
<gene>
    <name evidence="6" type="ORF">Mgrana_01972</name>
</gene>
<dbReference type="GO" id="GO:0042597">
    <property type="term" value="C:periplasmic space"/>
    <property type="evidence" value="ECO:0007669"/>
    <property type="project" value="UniProtKB-SubCell"/>
</dbReference>
<dbReference type="EMBL" id="QWLB01000025">
    <property type="protein sequence ID" value="RIH92095.1"/>
    <property type="molecule type" value="Genomic_DNA"/>
</dbReference>
<keyword evidence="5" id="KW-0472">Membrane</keyword>
<reference evidence="6 7" key="1">
    <citation type="submission" date="2018-08" db="EMBL/GenBank/DDBJ databases">
        <title>Meiothermus granaticius genome AF-68 sequencing project.</title>
        <authorList>
            <person name="Da Costa M.S."/>
            <person name="Albuquerque L."/>
            <person name="Raposo P."/>
            <person name="Froufe H.J.C."/>
            <person name="Barroso C.S."/>
            <person name="Egas C."/>
        </authorList>
    </citation>
    <scope>NUCLEOTIDE SEQUENCE [LARGE SCALE GENOMIC DNA]</scope>
    <source>
        <strain evidence="6 7">AF-68</strain>
    </source>
</reference>
<dbReference type="AlphaFoldDB" id="A0A399F8R8"/>
<comment type="caution">
    <text evidence="6">The sequence shown here is derived from an EMBL/GenBank/DDBJ whole genome shotgun (WGS) entry which is preliminary data.</text>
</comment>